<dbReference type="PROSITE" id="PS50978">
    <property type="entry name" value="NEAT"/>
    <property type="match status" value="1"/>
</dbReference>
<dbReference type="Pfam" id="PF05031">
    <property type="entry name" value="NEAT"/>
    <property type="match status" value="1"/>
</dbReference>
<evidence type="ECO:0000259" key="4">
    <source>
        <dbReference type="PROSITE" id="PS50978"/>
    </source>
</evidence>
<keyword evidence="2 3" id="KW-0732">Signal</keyword>
<dbReference type="InterPro" id="IPR037250">
    <property type="entry name" value="NEAT_dom_sf"/>
</dbReference>
<feature type="signal peptide" evidence="3">
    <location>
        <begin position="1"/>
        <end position="25"/>
    </location>
</feature>
<evidence type="ECO:0000256" key="3">
    <source>
        <dbReference type="SAM" id="SignalP"/>
    </source>
</evidence>
<evidence type="ECO:0000256" key="2">
    <source>
        <dbReference type="ARBA" id="ARBA00022729"/>
    </source>
</evidence>
<reference evidence="5 6" key="1">
    <citation type="journal article" date="2015" name="Genome Announc.">
        <title>Expanding the biotechnology potential of lactobacilli through comparative genomics of 213 strains and associated genera.</title>
        <authorList>
            <person name="Sun Z."/>
            <person name="Harris H.M."/>
            <person name="McCann A."/>
            <person name="Guo C."/>
            <person name="Argimon S."/>
            <person name="Zhang W."/>
            <person name="Yang X."/>
            <person name="Jeffery I.B."/>
            <person name="Cooney J.C."/>
            <person name="Kagawa T.F."/>
            <person name="Liu W."/>
            <person name="Song Y."/>
            <person name="Salvetti E."/>
            <person name="Wrobel A."/>
            <person name="Rasinkangas P."/>
            <person name="Parkhill J."/>
            <person name="Rea M.C."/>
            <person name="O'Sullivan O."/>
            <person name="Ritari J."/>
            <person name="Douillard F.P."/>
            <person name="Paul Ross R."/>
            <person name="Yang R."/>
            <person name="Briner A.E."/>
            <person name="Felis G.E."/>
            <person name="de Vos W.M."/>
            <person name="Barrangou R."/>
            <person name="Klaenhammer T.R."/>
            <person name="Caufield P.W."/>
            <person name="Cui Y."/>
            <person name="Zhang H."/>
            <person name="O'Toole P.W."/>
        </authorList>
    </citation>
    <scope>NUCLEOTIDE SEQUENCE [LARGE SCALE GENOMIC DNA]</scope>
    <source>
        <strain evidence="5 6">DSM 22467</strain>
    </source>
</reference>
<sequence length="240" mass="25286">MMKKTMTVLGAALMLAGVGAGVPLAAVTTPTVAQAAALNAAKLPNGKYSVPVHIYKTGTTTASEAAQYFNLTAKVSVKSKRATVSLTTTKAGNQFIKAMTLDGHAAKVTAHSTGNTYTFSKVNLKTSHALGFTLVVPMNGQEMTMTQSAKMTFKTSAIKATTKVALMTSKVKVKAKKVTGKTTKGAKVTVKHGKTTLGKVTSKKATYKVKLKRAVKKNWKLKVTASKAGYKTVSKTIKVK</sequence>
<dbReference type="InterPro" id="IPR006635">
    <property type="entry name" value="NEAT_dom"/>
</dbReference>
<comment type="subcellular location">
    <subcellularLocation>
        <location evidence="1">Cell envelope</location>
    </subcellularLocation>
</comment>
<dbReference type="STRING" id="616990.IV54_GL000073"/>
<organism evidence="5 6">
    <name type="scientific">Levilactobacillus paucivorans</name>
    <dbReference type="NCBI Taxonomy" id="616990"/>
    <lineage>
        <taxon>Bacteria</taxon>
        <taxon>Bacillati</taxon>
        <taxon>Bacillota</taxon>
        <taxon>Bacilli</taxon>
        <taxon>Lactobacillales</taxon>
        <taxon>Lactobacillaceae</taxon>
        <taxon>Levilactobacillus</taxon>
    </lineage>
</organism>
<dbReference type="Proteomes" id="UP000051906">
    <property type="component" value="Unassembled WGS sequence"/>
</dbReference>
<accession>A0A0R2LQV1</accession>
<feature type="chain" id="PRO_5039077288" evidence="3">
    <location>
        <begin position="26"/>
        <end position="240"/>
    </location>
</feature>
<evidence type="ECO:0000256" key="1">
    <source>
        <dbReference type="ARBA" id="ARBA00004196"/>
    </source>
</evidence>
<dbReference type="PATRIC" id="fig|616990.3.peg.78"/>
<comment type="caution">
    <text evidence="5">The sequence shown here is derived from an EMBL/GenBank/DDBJ whole genome shotgun (WGS) entry which is preliminary data.</text>
</comment>
<feature type="domain" description="NEAT" evidence="4">
    <location>
        <begin position="43"/>
        <end position="165"/>
    </location>
</feature>
<dbReference type="EMBL" id="JQCA01000072">
    <property type="protein sequence ID" value="KRO03623.1"/>
    <property type="molecule type" value="Genomic_DNA"/>
</dbReference>
<dbReference type="SUPFAM" id="SSF158911">
    <property type="entry name" value="NEAT domain-like"/>
    <property type="match status" value="1"/>
</dbReference>
<protein>
    <submittedName>
        <fullName evidence="5">Cell surface protein</fullName>
    </submittedName>
</protein>
<proteinExistence type="predicted"/>
<dbReference type="GO" id="GO:0030313">
    <property type="term" value="C:cell envelope"/>
    <property type="evidence" value="ECO:0007669"/>
    <property type="project" value="UniProtKB-SubCell"/>
</dbReference>
<name>A0A0R2LQV1_9LACO</name>
<gene>
    <name evidence="5" type="ORF">IV54_GL000073</name>
</gene>
<dbReference type="AlphaFoldDB" id="A0A0R2LQV1"/>
<evidence type="ECO:0000313" key="6">
    <source>
        <dbReference type="Proteomes" id="UP000051906"/>
    </source>
</evidence>
<keyword evidence="6" id="KW-1185">Reference proteome</keyword>
<dbReference type="SMART" id="SM00725">
    <property type="entry name" value="NEAT"/>
    <property type="match status" value="1"/>
</dbReference>
<dbReference type="Gene3D" id="2.60.40.1850">
    <property type="match status" value="1"/>
</dbReference>
<evidence type="ECO:0000313" key="5">
    <source>
        <dbReference type="EMBL" id="KRO03623.1"/>
    </source>
</evidence>